<dbReference type="Pfam" id="PF01467">
    <property type="entry name" value="CTP_transf_like"/>
    <property type="match status" value="1"/>
</dbReference>
<comment type="pathway">
    <text evidence="9">Cofactor biosynthesis; coenzyme A biosynthesis; CoA from (R)-pantothenate: step 4/5.</text>
</comment>
<evidence type="ECO:0000313" key="11">
    <source>
        <dbReference type="EMBL" id="MBM7130412.1"/>
    </source>
</evidence>
<evidence type="ECO:0000256" key="5">
    <source>
        <dbReference type="ARBA" id="ARBA00022840"/>
    </source>
</evidence>
<keyword evidence="1 9" id="KW-0963">Cytoplasm</keyword>
<dbReference type="EMBL" id="JADIKF010000039">
    <property type="protein sequence ID" value="MBM7130412.1"/>
    <property type="molecule type" value="Genomic_DNA"/>
</dbReference>
<comment type="catalytic activity">
    <reaction evidence="8 9">
        <text>(R)-4'-phosphopantetheine + ATP + H(+) = 3'-dephospho-CoA + diphosphate</text>
        <dbReference type="Rhea" id="RHEA:19801"/>
        <dbReference type="ChEBI" id="CHEBI:15378"/>
        <dbReference type="ChEBI" id="CHEBI:30616"/>
        <dbReference type="ChEBI" id="CHEBI:33019"/>
        <dbReference type="ChEBI" id="CHEBI:57328"/>
        <dbReference type="ChEBI" id="CHEBI:61723"/>
        <dbReference type="EC" id="2.7.7.3"/>
    </reaction>
</comment>
<dbReference type="Proteomes" id="UP001430193">
    <property type="component" value="Unassembled WGS sequence"/>
</dbReference>
<keyword evidence="2 9" id="KW-0808">Transferase</keyword>
<feature type="binding site" evidence="9">
    <location>
        <position position="22"/>
    </location>
    <ligand>
        <name>ATP</name>
        <dbReference type="ChEBI" id="CHEBI:30616"/>
    </ligand>
</feature>
<feature type="binding site" evidence="9">
    <location>
        <position position="78"/>
    </location>
    <ligand>
        <name>substrate</name>
    </ligand>
</feature>
<proteinExistence type="inferred from homology"/>
<dbReference type="HAMAP" id="MF_00151">
    <property type="entry name" value="PPAT_bact"/>
    <property type="match status" value="1"/>
</dbReference>
<dbReference type="InterPro" id="IPR014729">
    <property type="entry name" value="Rossmann-like_a/b/a_fold"/>
</dbReference>
<keyword evidence="4 9" id="KW-0547">Nucleotide-binding</keyword>
<feature type="site" description="Transition state stabilizer" evidence="9">
    <location>
        <position position="22"/>
    </location>
</feature>
<evidence type="ECO:0000256" key="7">
    <source>
        <dbReference type="ARBA" id="ARBA00022993"/>
    </source>
</evidence>
<comment type="subunit">
    <text evidence="9">Homohexamer.</text>
</comment>
<keyword evidence="6 9" id="KW-0460">Magnesium</keyword>
<keyword evidence="7 9" id="KW-0173">Coenzyme A biosynthesis</keyword>
<comment type="caution">
    <text evidence="11">The sequence shown here is derived from an EMBL/GenBank/DDBJ whole genome shotgun (WGS) entry which is preliminary data.</text>
</comment>
<gene>
    <name evidence="9 11" type="primary">coaD</name>
    <name evidence="11" type="ORF">ISS99_12800</name>
</gene>
<dbReference type="InterPro" id="IPR001980">
    <property type="entry name" value="PPAT"/>
</dbReference>
<feature type="binding site" evidence="9">
    <location>
        <position position="92"/>
    </location>
    <ligand>
        <name>substrate</name>
    </ligand>
</feature>
<dbReference type="CDD" id="cd02163">
    <property type="entry name" value="PPAT"/>
    <property type="match status" value="1"/>
</dbReference>
<evidence type="ECO:0000256" key="9">
    <source>
        <dbReference type="HAMAP-Rule" id="MF_00151"/>
    </source>
</evidence>
<evidence type="ECO:0000256" key="3">
    <source>
        <dbReference type="ARBA" id="ARBA00022695"/>
    </source>
</evidence>
<keyword evidence="12" id="KW-1185">Reference proteome</keyword>
<protein>
    <recommendedName>
        <fullName evidence="9">Phosphopantetheine adenylyltransferase</fullName>
        <ecNumber evidence="9">2.7.7.3</ecNumber>
    </recommendedName>
    <alternativeName>
        <fullName evidence="9">Dephospho-CoA pyrophosphorylase</fullName>
    </alternativeName>
    <alternativeName>
        <fullName evidence="9">Pantetheine-phosphate adenylyltransferase</fullName>
        <shortName evidence="9">PPAT</shortName>
    </alternativeName>
</protein>
<dbReference type="PANTHER" id="PTHR21342">
    <property type="entry name" value="PHOSPHOPANTETHEINE ADENYLYLTRANSFERASE"/>
    <property type="match status" value="1"/>
</dbReference>
<comment type="function">
    <text evidence="9">Reversibly transfers an adenylyl group from ATP to 4'-phosphopantetheine, yielding dephospho-CoA (dPCoA) and pyrophosphate.</text>
</comment>
<feature type="binding site" evidence="9">
    <location>
        <position position="46"/>
    </location>
    <ligand>
        <name>substrate</name>
    </ligand>
</feature>
<feature type="binding site" evidence="9">
    <location>
        <begin position="128"/>
        <end position="134"/>
    </location>
    <ligand>
        <name>ATP</name>
        <dbReference type="ChEBI" id="CHEBI:30616"/>
    </ligand>
</feature>
<dbReference type="PANTHER" id="PTHR21342:SF1">
    <property type="entry name" value="PHOSPHOPANTETHEINE ADENYLYLTRANSFERASE"/>
    <property type="match status" value="1"/>
</dbReference>
<comment type="cofactor">
    <cofactor evidence="9">
        <name>Mg(2+)</name>
        <dbReference type="ChEBI" id="CHEBI:18420"/>
    </cofactor>
</comment>
<name>A0ABS2KGW6_9GAMM</name>
<evidence type="ECO:0000256" key="6">
    <source>
        <dbReference type="ARBA" id="ARBA00022842"/>
    </source>
</evidence>
<dbReference type="Gene3D" id="3.40.50.620">
    <property type="entry name" value="HUPs"/>
    <property type="match status" value="1"/>
</dbReference>
<dbReference type="InterPro" id="IPR004821">
    <property type="entry name" value="Cyt_trans-like"/>
</dbReference>
<feature type="binding site" evidence="9">
    <location>
        <position position="103"/>
    </location>
    <ligand>
        <name>ATP</name>
        <dbReference type="ChEBI" id="CHEBI:30616"/>
    </ligand>
</feature>
<evidence type="ECO:0000256" key="2">
    <source>
        <dbReference type="ARBA" id="ARBA00022679"/>
    </source>
</evidence>
<evidence type="ECO:0000313" key="12">
    <source>
        <dbReference type="Proteomes" id="UP001430193"/>
    </source>
</evidence>
<dbReference type="RefSeq" id="WP_204632663.1">
    <property type="nucleotide sequence ID" value="NZ_BSOC01000002.1"/>
</dbReference>
<feature type="binding site" evidence="9">
    <location>
        <begin position="14"/>
        <end position="15"/>
    </location>
    <ligand>
        <name>ATP</name>
        <dbReference type="ChEBI" id="CHEBI:30616"/>
    </ligand>
</feature>
<feature type="binding site" evidence="9">
    <location>
        <begin position="93"/>
        <end position="95"/>
    </location>
    <ligand>
        <name>ATP</name>
        <dbReference type="ChEBI" id="CHEBI:30616"/>
    </ligand>
</feature>
<feature type="domain" description="Cytidyltransferase-like" evidence="10">
    <location>
        <begin position="10"/>
        <end position="138"/>
    </location>
</feature>
<sequence length="175" mass="19234">MPPVNTRLAVYPGTFDPITNGHADLVARAAPLFERIVVAVAESPNKGPGFTIQERISLARLALADLPNVEVRGFDCLLATFVSEIGAGVIIRGLRAVSDFEYEFQLASMNRHLIPKAETLFLTPAEQYSFISSSLVREIGRLGGDISGFVHPAVQQAMRQRWHKKQPETEGDNYA</sequence>
<comment type="subcellular location">
    <subcellularLocation>
        <location evidence="9">Cytoplasm</location>
    </subcellularLocation>
</comment>
<organism evidence="11 12">
    <name type="scientific">Dyella mobilis</name>
    <dbReference type="NCBI Taxonomy" id="1849582"/>
    <lineage>
        <taxon>Bacteria</taxon>
        <taxon>Pseudomonadati</taxon>
        <taxon>Pseudomonadota</taxon>
        <taxon>Gammaproteobacteria</taxon>
        <taxon>Lysobacterales</taxon>
        <taxon>Rhodanobacteraceae</taxon>
        <taxon>Dyella</taxon>
    </lineage>
</organism>
<evidence type="ECO:0000256" key="8">
    <source>
        <dbReference type="ARBA" id="ARBA00029346"/>
    </source>
</evidence>
<dbReference type="GO" id="GO:0004595">
    <property type="term" value="F:pantetheine-phosphate adenylyltransferase activity"/>
    <property type="evidence" value="ECO:0007669"/>
    <property type="project" value="UniProtKB-EC"/>
</dbReference>
<dbReference type="SUPFAM" id="SSF52374">
    <property type="entry name" value="Nucleotidylyl transferase"/>
    <property type="match status" value="1"/>
</dbReference>
<dbReference type="PRINTS" id="PR01020">
    <property type="entry name" value="LPSBIOSNTHSS"/>
</dbReference>
<keyword evidence="5 9" id="KW-0067">ATP-binding</keyword>
<accession>A0ABS2KGW6</accession>
<feature type="binding site" evidence="9">
    <location>
        <position position="14"/>
    </location>
    <ligand>
        <name>substrate</name>
    </ligand>
</feature>
<dbReference type="NCBIfam" id="TIGR01510">
    <property type="entry name" value="coaD_prev_kdtB"/>
    <property type="match status" value="1"/>
</dbReference>
<dbReference type="EC" id="2.7.7.3" evidence="9"/>
<evidence type="ECO:0000256" key="1">
    <source>
        <dbReference type="ARBA" id="ARBA00022490"/>
    </source>
</evidence>
<keyword evidence="3 9" id="KW-0548">Nucleotidyltransferase</keyword>
<dbReference type="NCBIfam" id="TIGR00125">
    <property type="entry name" value="cyt_tran_rel"/>
    <property type="match status" value="1"/>
</dbReference>
<evidence type="ECO:0000259" key="10">
    <source>
        <dbReference type="Pfam" id="PF01467"/>
    </source>
</evidence>
<evidence type="ECO:0000256" key="4">
    <source>
        <dbReference type="ARBA" id="ARBA00022741"/>
    </source>
</evidence>
<reference evidence="11" key="1">
    <citation type="submission" date="2020-10" db="EMBL/GenBank/DDBJ databases">
        <title>Phylogeny of dyella-like bacteria.</title>
        <authorList>
            <person name="Fu J."/>
        </authorList>
    </citation>
    <scope>NUCLEOTIDE SEQUENCE</scope>
    <source>
        <strain evidence="11">DHON07</strain>
    </source>
</reference>
<comment type="similarity">
    <text evidence="9">Belongs to the bacterial CoaD family.</text>
</comment>